<dbReference type="Proteomes" id="UP000722485">
    <property type="component" value="Unassembled WGS sequence"/>
</dbReference>
<dbReference type="OrthoDB" id="4500473at2759"/>
<keyword evidence="2" id="KW-1185">Reference proteome</keyword>
<reference evidence="1" key="1">
    <citation type="submission" date="2020-03" db="EMBL/GenBank/DDBJ databases">
        <title>Draft Genome Sequence of Cylindrodendrum hubeiense.</title>
        <authorList>
            <person name="Buettner E."/>
            <person name="Kellner H."/>
        </authorList>
    </citation>
    <scope>NUCLEOTIDE SEQUENCE</scope>
    <source>
        <strain evidence="1">IHI 201604</strain>
    </source>
</reference>
<accession>A0A9P5H9A5</accession>
<comment type="caution">
    <text evidence="1">The sequence shown here is derived from an EMBL/GenBank/DDBJ whole genome shotgun (WGS) entry which is preliminary data.</text>
</comment>
<organism evidence="1 2">
    <name type="scientific">Cylindrodendrum hubeiense</name>
    <dbReference type="NCBI Taxonomy" id="595255"/>
    <lineage>
        <taxon>Eukaryota</taxon>
        <taxon>Fungi</taxon>
        <taxon>Dikarya</taxon>
        <taxon>Ascomycota</taxon>
        <taxon>Pezizomycotina</taxon>
        <taxon>Sordariomycetes</taxon>
        <taxon>Hypocreomycetidae</taxon>
        <taxon>Hypocreales</taxon>
        <taxon>Nectriaceae</taxon>
        <taxon>Cylindrodendrum</taxon>
    </lineage>
</organism>
<evidence type="ECO:0000313" key="1">
    <source>
        <dbReference type="EMBL" id="KAF7552589.1"/>
    </source>
</evidence>
<evidence type="ECO:0000313" key="2">
    <source>
        <dbReference type="Proteomes" id="UP000722485"/>
    </source>
</evidence>
<protein>
    <submittedName>
        <fullName evidence="1">Uncharacterized protein</fullName>
    </submittedName>
</protein>
<name>A0A9P5H9A5_9HYPO</name>
<gene>
    <name evidence="1" type="ORF">G7Z17_g4206</name>
</gene>
<dbReference type="AlphaFoldDB" id="A0A9P5H9A5"/>
<sequence length="278" mass="30773">MASQPIPKYHIAPNFAIPPVEAGGVLELGSIITSIATADRPLNEDCHVRIPQIKLFCSHQTGFTSTASRMKDGDYGIRAKTVATGGVGSELSWSHSRSNEYAYHFRGIDTIYFNPTQDYMEESMNKDDVNESMIGLGINHVYMVTGLKTARGPSVQMSRGKKESITIESELQAGGLSINLGPKLNSSKENKEEMGFQDSTDFIIGIRITKLMFKKQWLVWGRRSLVAKEHYSGAYMVDDSFVKSRSEVVDLGDESKDQIELGMGESSGETLDTEWVVE</sequence>
<dbReference type="EMBL" id="JAANBB010000058">
    <property type="protein sequence ID" value="KAF7552589.1"/>
    <property type="molecule type" value="Genomic_DNA"/>
</dbReference>
<proteinExistence type="predicted"/>